<keyword evidence="9" id="KW-0975">Bacterial flagellum</keyword>
<dbReference type="InterPro" id="IPR028263">
    <property type="entry name" value="FliG_N"/>
</dbReference>
<keyword evidence="6" id="KW-0145">Chemotaxis</keyword>
<protein>
    <recommendedName>
        <fullName evidence="4">Flagellar motor switch protein FliG</fullName>
    </recommendedName>
</protein>
<evidence type="ECO:0000259" key="10">
    <source>
        <dbReference type="Pfam" id="PF01706"/>
    </source>
</evidence>
<dbReference type="NCBIfam" id="TIGR00207">
    <property type="entry name" value="fliG"/>
    <property type="match status" value="1"/>
</dbReference>
<dbReference type="PANTHER" id="PTHR30534">
    <property type="entry name" value="FLAGELLAR MOTOR SWITCH PROTEIN FLIG"/>
    <property type="match status" value="1"/>
</dbReference>
<evidence type="ECO:0000256" key="6">
    <source>
        <dbReference type="ARBA" id="ARBA00022500"/>
    </source>
</evidence>
<keyword evidence="13" id="KW-0282">Flagellum</keyword>
<dbReference type="GO" id="GO:0005886">
    <property type="term" value="C:plasma membrane"/>
    <property type="evidence" value="ECO:0007669"/>
    <property type="project" value="UniProtKB-SubCell"/>
</dbReference>
<dbReference type="GO" id="GO:0003774">
    <property type="term" value="F:cytoskeletal motor activity"/>
    <property type="evidence" value="ECO:0007669"/>
    <property type="project" value="InterPro"/>
</dbReference>
<keyword evidence="5" id="KW-1003">Cell membrane</keyword>
<sequence>MSAHRGTLSGREKAAILLISLGPDLSAQVMKYLREEDIDALTLEIASTRRVDQEVRDKVFEEFNEMCLAQEYIEEGGIEYAKVVLEKALGREKAQDVLARLTSSLQVRPFDSVRKADGAQILNFLESESPQTIALVLSYLAPAQSAAILASLEPDLQVEVAKRIASMERTSPDVVKEIERILERKIVSMIGQDYTQAGGIGTIVEILNNVDRQTEKTILSALDMEAPELAEEIKRRMFLFEDIIYLDDRSVQRFLRDVDLSRDLPLALKTASEEVKQKIFRNMSSRAADMLKESIDYLGPVRMRDVEEAQQRIVAVIRRLEDQGEIVIGRGGGDEIVV</sequence>
<evidence type="ECO:0000256" key="8">
    <source>
        <dbReference type="ARBA" id="ARBA00023136"/>
    </source>
</evidence>
<evidence type="ECO:0000256" key="2">
    <source>
        <dbReference type="ARBA" id="ARBA00004413"/>
    </source>
</evidence>
<keyword evidence="8" id="KW-0472">Membrane</keyword>
<dbReference type="GO" id="GO:0009425">
    <property type="term" value="C:bacterial-type flagellum basal body"/>
    <property type="evidence" value="ECO:0007669"/>
    <property type="project" value="UniProtKB-SubCell"/>
</dbReference>
<gene>
    <name evidence="13" type="primary">fliG</name>
    <name evidence="13" type="ORF">IMF26_00385</name>
</gene>
<dbReference type="SUPFAM" id="SSF48029">
    <property type="entry name" value="FliG"/>
    <property type="match status" value="2"/>
</dbReference>
<evidence type="ECO:0000313" key="13">
    <source>
        <dbReference type="EMBL" id="QUL99505.1"/>
    </source>
</evidence>
<keyword evidence="13" id="KW-0969">Cilium</keyword>
<evidence type="ECO:0000256" key="7">
    <source>
        <dbReference type="ARBA" id="ARBA00022779"/>
    </source>
</evidence>
<dbReference type="PIRSF" id="PIRSF003161">
    <property type="entry name" value="FliG"/>
    <property type="match status" value="1"/>
</dbReference>
<dbReference type="GO" id="GO:0071973">
    <property type="term" value="P:bacterial-type flagellum-dependent cell motility"/>
    <property type="evidence" value="ECO:0007669"/>
    <property type="project" value="InterPro"/>
</dbReference>
<evidence type="ECO:0000256" key="5">
    <source>
        <dbReference type="ARBA" id="ARBA00022475"/>
    </source>
</evidence>
<dbReference type="Gene3D" id="1.10.220.30">
    <property type="match status" value="3"/>
</dbReference>
<evidence type="ECO:0000256" key="4">
    <source>
        <dbReference type="ARBA" id="ARBA00021870"/>
    </source>
</evidence>
<dbReference type="Pfam" id="PF14842">
    <property type="entry name" value="FliG_N"/>
    <property type="match status" value="1"/>
</dbReference>
<dbReference type="PANTHER" id="PTHR30534:SF0">
    <property type="entry name" value="FLAGELLAR MOTOR SWITCH PROTEIN FLIG"/>
    <property type="match status" value="1"/>
</dbReference>
<dbReference type="AlphaFoldDB" id="A0AAT9LES5"/>
<accession>A0AAT9LES5</accession>
<evidence type="ECO:0000256" key="1">
    <source>
        <dbReference type="ARBA" id="ARBA00004117"/>
    </source>
</evidence>
<feature type="domain" description="Flagellar motor switch protein FliG C-terminal" evidence="10">
    <location>
        <begin position="221"/>
        <end position="328"/>
    </location>
</feature>
<dbReference type="Pfam" id="PF01706">
    <property type="entry name" value="FliG_C"/>
    <property type="match status" value="1"/>
</dbReference>
<dbReference type="GO" id="GO:0006935">
    <property type="term" value="P:chemotaxis"/>
    <property type="evidence" value="ECO:0007669"/>
    <property type="project" value="UniProtKB-KW"/>
</dbReference>
<evidence type="ECO:0000256" key="3">
    <source>
        <dbReference type="ARBA" id="ARBA00010299"/>
    </source>
</evidence>
<reference evidence="13" key="1">
    <citation type="submission" date="2020-10" db="EMBL/GenBank/DDBJ databases">
        <authorList>
            <person name="Kadnikov V."/>
            <person name="Beletsky A.V."/>
            <person name="Mardanov A.V."/>
            <person name="Karnachuk O.V."/>
            <person name="Ravin N.V."/>
        </authorList>
    </citation>
    <scope>NUCLEOTIDE SEQUENCE</scope>
    <source>
        <strain evidence="13">Bu02</strain>
    </source>
</reference>
<feature type="domain" description="Flagellar motor switch protein FliG N-terminal" evidence="12">
    <location>
        <begin position="8"/>
        <end position="110"/>
    </location>
</feature>
<dbReference type="InterPro" id="IPR032779">
    <property type="entry name" value="FliG_M"/>
</dbReference>
<dbReference type="FunFam" id="1.10.220.30:FF:000001">
    <property type="entry name" value="Flagellar motor switch protein FliG"/>
    <property type="match status" value="1"/>
</dbReference>
<reference evidence="13" key="2">
    <citation type="journal article" date="2023" name="Biology">
        <title>Prokaryotic Life Associated with Coal-Fire Gas Vents Revealed by Metagenomics.</title>
        <authorList>
            <person name="Kadnikov V.V."/>
            <person name="Mardanov A.V."/>
            <person name="Beletsky A.V."/>
            <person name="Karnachuk O.V."/>
            <person name="Ravin N.V."/>
        </authorList>
    </citation>
    <scope>NUCLEOTIDE SEQUENCE</scope>
    <source>
        <strain evidence="13">Bu02</strain>
    </source>
</reference>
<evidence type="ECO:0000259" key="11">
    <source>
        <dbReference type="Pfam" id="PF14841"/>
    </source>
</evidence>
<organism evidence="13">
    <name type="scientific">Candidatus Fermentithermobacillus carboniphilus</name>
    <dbReference type="NCBI Taxonomy" id="3085328"/>
    <lineage>
        <taxon>Bacteria</taxon>
        <taxon>Bacillati</taxon>
        <taxon>Bacillota</taxon>
        <taxon>Candidatus Fermentithermobacillia</taxon>
        <taxon>Candidatus Fermentithermobacillales</taxon>
        <taxon>Candidatus Fermentithermobacillaceae</taxon>
        <taxon>Candidatus Fermentithermobacillus</taxon>
    </lineage>
</organism>
<dbReference type="Pfam" id="PF14841">
    <property type="entry name" value="FliG_M"/>
    <property type="match status" value="1"/>
</dbReference>
<dbReference type="InterPro" id="IPR000090">
    <property type="entry name" value="Flg_Motor_Flig"/>
</dbReference>
<feature type="domain" description="Flagellar motor switch protein FliG middle" evidence="11">
    <location>
        <begin position="119"/>
        <end position="192"/>
    </location>
</feature>
<dbReference type="KEGG" id="fcz:IMF26_00385"/>
<dbReference type="PRINTS" id="PR00954">
    <property type="entry name" value="FLGMOTORFLIG"/>
</dbReference>
<dbReference type="InterPro" id="IPR011002">
    <property type="entry name" value="FliG_a-hlx"/>
</dbReference>
<evidence type="ECO:0000256" key="9">
    <source>
        <dbReference type="ARBA" id="ARBA00023143"/>
    </source>
</evidence>
<proteinExistence type="inferred from homology"/>
<keyword evidence="7" id="KW-0283">Flagellar rotation</keyword>
<name>A0AAT9LES5_9FIRM</name>
<evidence type="ECO:0000259" key="12">
    <source>
        <dbReference type="Pfam" id="PF14842"/>
    </source>
</evidence>
<comment type="similarity">
    <text evidence="3">Belongs to the FliG family.</text>
</comment>
<dbReference type="InterPro" id="IPR023087">
    <property type="entry name" value="Flg_Motor_Flig_C"/>
</dbReference>
<keyword evidence="13" id="KW-0966">Cell projection</keyword>
<comment type="subcellular location">
    <subcellularLocation>
        <location evidence="1">Bacterial flagellum basal body</location>
    </subcellularLocation>
    <subcellularLocation>
        <location evidence="2">Cell membrane</location>
        <topology evidence="2">Peripheral membrane protein</topology>
        <orientation evidence="2">Cytoplasmic side</orientation>
    </subcellularLocation>
</comment>
<dbReference type="EMBL" id="CP062796">
    <property type="protein sequence ID" value="QUL99505.1"/>
    <property type="molecule type" value="Genomic_DNA"/>
</dbReference>